<keyword evidence="2 4" id="KW-0547">Nucleotide-binding</keyword>
<dbReference type="Gene3D" id="3.30.470.20">
    <property type="entry name" value="ATP-grasp fold, B domain"/>
    <property type="match status" value="1"/>
</dbReference>
<dbReference type="EMBL" id="JAZHXI010000002">
    <property type="protein sequence ID" value="KAL2074708.1"/>
    <property type="molecule type" value="Genomic_DNA"/>
</dbReference>
<comment type="caution">
    <text evidence="6">The sequence shown here is derived from an EMBL/GenBank/DDBJ whole genome shotgun (WGS) entry which is preliminary data.</text>
</comment>
<dbReference type="PANTHER" id="PTHR43585:SF2">
    <property type="entry name" value="ATP-GRASP ENZYME FSQD"/>
    <property type="match status" value="1"/>
</dbReference>
<reference evidence="6 7" key="1">
    <citation type="journal article" date="2024" name="Commun. Biol.">
        <title>Comparative genomic analysis of thermophilic fungi reveals convergent evolutionary adaptations and gene losses.</title>
        <authorList>
            <person name="Steindorff A.S."/>
            <person name="Aguilar-Pontes M.V."/>
            <person name="Robinson A.J."/>
            <person name="Andreopoulos B."/>
            <person name="LaButti K."/>
            <person name="Kuo A."/>
            <person name="Mondo S."/>
            <person name="Riley R."/>
            <person name="Otillar R."/>
            <person name="Haridas S."/>
            <person name="Lipzen A."/>
            <person name="Grimwood J."/>
            <person name="Schmutz J."/>
            <person name="Clum A."/>
            <person name="Reid I.D."/>
            <person name="Moisan M.C."/>
            <person name="Butler G."/>
            <person name="Nguyen T.T.M."/>
            <person name="Dewar K."/>
            <person name="Conant G."/>
            <person name="Drula E."/>
            <person name="Henrissat B."/>
            <person name="Hansel C."/>
            <person name="Singer S."/>
            <person name="Hutchinson M.I."/>
            <person name="de Vries R.P."/>
            <person name="Natvig D.O."/>
            <person name="Powell A.J."/>
            <person name="Tsang A."/>
            <person name="Grigoriev I.V."/>
        </authorList>
    </citation>
    <scope>NUCLEOTIDE SEQUENCE [LARGE SCALE GENOMIC DNA]</scope>
    <source>
        <strain evidence="6 7">CBS 494.80</strain>
    </source>
</reference>
<evidence type="ECO:0000256" key="2">
    <source>
        <dbReference type="ARBA" id="ARBA00022741"/>
    </source>
</evidence>
<keyword evidence="1" id="KW-0436">Ligase</keyword>
<evidence type="ECO:0000256" key="1">
    <source>
        <dbReference type="ARBA" id="ARBA00022598"/>
    </source>
</evidence>
<keyword evidence="3 4" id="KW-0067">ATP-binding</keyword>
<dbReference type="Gene3D" id="3.30.1490.20">
    <property type="entry name" value="ATP-grasp fold, A domain"/>
    <property type="match status" value="1"/>
</dbReference>
<feature type="domain" description="ATP-grasp" evidence="5">
    <location>
        <begin position="326"/>
        <end position="557"/>
    </location>
</feature>
<evidence type="ECO:0000256" key="4">
    <source>
        <dbReference type="PROSITE-ProRule" id="PRU00409"/>
    </source>
</evidence>
<dbReference type="PANTHER" id="PTHR43585">
    <property type="entry name" value="FUMIPYRROLE BIOSYNTHESIS PROTEIN C"/>
    <property type="match status" value="1"/>
</dbReference>
<organism evidence="6 7">
    <name type="scientific">Oculimacula yallundae</name>
    <dbReference type="NCBI Taxonomy" id="86028"/>
    <lineage>
        <taxon>Eukaryota</taxon>
        <taxon>Fungi</taxon>
        <taxon>Dikarya</taxon>
        <taxon>Ascomycota</taxon>
        <taxon>Pezizomycotina</taxon>
        <taxon>Leotiomycetes</taxon>
        <taxon>Helotiales</taxon>
        <taxon>Ploettnerulaceae</taxon>
        <taxon>Oculimacula</taxon>
    </lineage>
</organism>
<protein>
    <recommendedName>
        <fullName evidence="5">ATP-grasp domain-containing protein</fullName>
    </recommendedName>
</protein>
<dbReference type="Proteomes" id="UP001595075">
    <property type="component" value="Unassembled WGS sequence"/>
</dbReference>
<dbReference type="InterPro" id="IPR052032">
    <property type="entry name" value="ATP-dep_AA_Ligase"/>
</dbReference>
<dbReference type="InterPro" id="IPR013815">
    <property type="entry name" value="ATP_grasp_subdomain_1"/>
</dbReference>
<evidence type="ECO:0000259" key="5">
    <source>
        <dbReference type="PROSITE" id="PS50975"/>
    </source>
</evidence>
<evidence type="ECO:0000256" key="3">
    <source>
        <dbReference type="ARBA" id="ARBA00022840"/>
    </source>
</evidence>
<gene>
    <name evidence="6" type="ORF">VTL71DRAFT_8487</name>
</gene>
<dbReference type="PROSITE" id="PS50975">
    <property type="entry name" value="ATP_GRASP"/>
    <property type="match status" value="1"/>
</dbReference>
<accession>A0ABR4CZ92</accession>
<proteinExistence type="predicted"/>
<name>A0ABR4CZ92_9HELO</name>
<dbReference type="Pfam" id="PF13535">
    <property type="entry name" value="ATP-grasp_4"/>
    <property type="match status" value="1"/>
</dbReference>
<dbReference type="SUPFAM" id="SSF56059">
    <property type="entry name" value="Glutathione synthetase ATP-binding domain-like"/>
    <property type="match status" value="1"/>
</dbReference>
<evidence type="ECO:0000313" key="7">
    <source>
        <dbReference type="Proteomes" id="UP001595075"/>
    </source>
</evidence>
<sequence>MVASCHGNGKGNFTEEIFLVNISDTQDEIVPAYVLCQWRLLNSTMSGKGKIYFHTADVHLQILPPPDQSKVTEGLAVVEAKDTVLETLVRKACNLAPLDSSRERIALKLILVPHDGYLCRNDILKIRLQDAELVDNIISLSTWGQQFQATGLEPNNLFNLLQSCPGGLVVDQSHFFVDEDQMLLQKDLTARLSFDWVSEHRPVARKVGVVGGRSMCDKKQGMYGSQGFFEAAQALGVSIIVFDEPGHWLQDESYAHLRDEFIAMDMSNLTTLPQKMAQVLKSRCIDGIVTFTDDFVIATAEAAELLGFPTESSSAMKQAHYKHEMRRLVNKTNIQAVHLDSADQLEDSKMVDTINALQYPLIVKPSRGLLSKGVKKVTNDESMRQAIRMLERDGLTEQGILIETYVDGPELDANFVLWDDQILFLEVTDNMPCLGDASGATLADNFTETVQISSSGLPHNEIKEIRTSLHESLLRLGFHSGVFHVEARMQCSSMQYKGINDAGAVDLSPRAINHGDMQKPEVFLIEVNAREPGTAGTWATLYTYGVDLGALQLLRALGDRERFQALSKPFSFPEGNPGGGGGAQYWTAHCIIPVHRESVFVPEDFFDKVYQLCPDIVPHVSRAELYAESGRRVSLSAGTGWMAYLLLYSRTSRRHVLKMYHLAAEASKVVLDAASGYD</sequence>
<dbReference type="Gene3D" id="3.40.50.20">
    <property type="match status" value="1"/>
</dbReference>
<dbReference type="InterPro" id="IPR041472">
    <property type="entry name" value="BL00235/CARNS1_N"/>
</dbReference>
<dbReference type="InterPro" id="IPR011761">
    <property type="entry name" value="ATP-grasp"/>
</dbReference>
<dbReference type="Pfam" id="PF18130">
    <property type="entry name" value="ATPgrasp_N"/>
    <property type="match status" value="1"/>
</dbReference>
<keyword evidence="7" id="KW-1185">Reference proteome</keyword>
<evidence type="ECO:0000313" key="6">
    <source>
        <dbReference type="EMBL" id="KAL2074708.1"/>
    </source>
</evidence>